<dbReference type="Proteomes" id="UP000000644">
    <property type="component" value="Plasmid pPNAP02"/>
</dbReference>
<name>A1VVZ9_POLNA</name>
<organism evidence="1 2">
    <name type="scientific">Polaromonas naphthalenivorans (strain CJ2)</name>
    <dbReference type="NCBI Taxonomy" id="365044"/>
    <lineage>
        <taxon>Bacteria</taxon>
        <taxon>Pseudomonadati</taxon>
        <taxon>Pseudomonadota</taxon>
        <taxon>Betaproteobacteria</taxon>
        <taxon>Burkholderiales</taxon>
        <taxon>Comamonadaceae</taxon>
        <taxon>Polaromonas</taxon>
    </lineage>
</organism>
<sequence length="148" mass="15467">MKIFTSEFFMRHLFIAFLIALLPLRGWVSDAMATEMVVAQFQTQQQGATKATAEHAHEAAEHAHIDPDKVVTTSLAAADCPGHASGGDSHAADTHCESCSVCQVCHTVALSAAPAGVATVFSLGIVLRAEVAQFASAPAARGQKPPIS</sequence>
<dbReference type="HOGENOM" id="CLU_1833365_0_0_4"/>
<dbReference type="RefSeq" id="WP_011798138.1">
    <property type="nucleotide sequence ID" value="NC_008758.1"/>
</dbReference>
<keyword evidence="2" id="KW-1185">Reference proteome</keyword>
<evidence type="ECO:0000313" key="1">
    <source>
        <dbReference type="EMBL" id="ABM39827.1"/>
    </source>
</evidence>
<geneLocation type="plasmid" evidence="1 2">
    <name>pPNAP02</name>
</geneLocation>
<protein>
    <submittedName>
        <fullName evidence="1">Uncharacterized protein</fullName>
    </submittedName>
</protein>
<keyword evidence="1" id="KW-0614">Plasmid</keyword>
<dbReference type="KEGG" id="pna:Pnap_4555"/>
<evidence type="ECO:0000313" key="2">
    <source>
        <dbReference type="Proteomes" id="UP000000644"/>
    </source>
</evidence>
<dbReference type="EMBL" id="CP000531">
    <property type="protein sequence ID" value="ABM39827.1"/>
    <property type="molecule type" value="Genomic_DNA"/>
</dbReference>
<dbReference type="eggNOG" id="ENOG5033DDH">
    <property type="taxonomic scope" value="Bacteria"/>
</dbReference>
<accession>A1VVZ9</accession>
<dbReference type="AlphaFoldDB" id="A1VVZ9"/>
<gene>
    <name evidence="1" type="ordered locus">Pnap_4555</name>
</gene>
<reference evidence="2" key="1">
    <citation type="journal article" date="2009" name="Environ. Microbiol.">
        <title>The genome of Polaromonas naphthalenivorans strain CJ2, isolated from coal tar-contaminated sediment, reveals physiological and metabolic versatility and evolution through extensive horizontal gene transfer.</title>
        <authorList>
            <person name="Yagi J.M."/>
            <person name="Sims D."/>
            <person name="Brettin T."/>
            <person name="Bruce D."/>
            <person name="Madsen E.L."/>
        </authorList>
    </citation>
    <scope>NUCLEOTIDE SEQUENCE [LARGE SCALE GENOMIC DNA]</scope>
    <source>
        <strain evidence="2">CJ2</strain>
        <plasmid evidence="2">Plasmid pPNAP02</plasmid>
    </source>
</reference>
<proteinExistence type="predicted"/>